<evidence type="ECO:0000256" key="1">
    <source>
        <dbReference type="ARBA" id="ARBA00023002"/>
    </source>
</evidence>
<evidence type="ECO:0000313" key="3">
    <source>
        <dbReference type="EMBL" id="KAK7069877.1"/>
    </source>
</evidence>
<feature type="domain" description="TauD/TfdA-like" evidence="2">
    <location>
        <begin position="34"/>
        <end position="102"/>
    </location>
</feature>
<dbReference type="GO" id="GO:0005739">
    <property type="term" value="C:mitochondrion"/>
    <property type="evidence" value="ECO:0007669"/>
    <property type="project" value="TreeGrafter"/>
</dbReference>
<accession>A0AAN9A522</accession>
<dbReference type="InterPro" id="IPR042098">
    <property type="entry name" value="TauD-like_sf"/>
</dbReference>
<sequence>MKGKPVTVGIFFISFYSLNRDGSINHIVFNQSTRDSVFNVPLEDVKDWYDAMMTLGQLLYHPDNVIAYKMAGGDALVFDNSRVMHGRKAYHMNKGKRELEGCSWDWDMVRSCRRVLQERLDIE</sequence>
<evidence type="ECO:0000259" key="2">
    <source>
        <dbReference type="Pfam" id="PF02668"/>
    </source>
</evidence>
<dbReference type="SUPFAM" id="SSF51197">
    <property type="entry name" value="Clavaminate synthase-like"/>
    <property type="match status" value="1"/>
</dbReference>
<gene>
    <name evidence="3" type="primary">BBOX1_5</name>
    <name evidence="3" type="ORF">SK128_017077</name>
</gene>
<dbReference type="Proteomes" id="UP001381693">
    <property type="component" value="Unassembled WGS sequence"/>
</dbReference>
<evidence type="ECO:0000313" key="4">
    <source>
        <dbReference type="Proteomes" id="UP001381693"/>
    </source>
</evidence>
<organism evidence="3 4">
    <name type="scientific">Halocaridina rubra</name>
    <name type="common">Hawaiian red shrimp</name>
    <dbReference type="NCBI Taxonomy" id="373956"/>
    <lineage>
        <taxon>Eukaryota</taxon>
        <taxon>Metazoa</taxon>
        <taxon>Ecdysozoa</taxon>
        <taxon>Arthropoda</taxon>
        <taxon>Crustacea</taxon>
        <taxon>Multicrustacea</taxon>
        <taxon>Malacostraca</taxon>
        <taxon>Eumalacostraca</taxon>
        <taxon>Eucarida</taxon>
        <taxon>Decapoda</taxon>
        <taxon>Pleocyemata</taxon>
        <taxon>Caridea</taxon>
        <taxon>Atyoidea</taxon>
        <taxon>Atyidae</taxon>
        <taxon>Halocaridina</taxon>
    </lineage>
</organism>
<dbReference type="Gene3D" id="3.60.130.10">
    <property type="entry name" value="Clavaminate synthase-like"/>
    <property type="match status" value="1"/>
</dbReference>
<keyword evidence="1 3" id="KW-0560">Oxidoreductase</keyword>
<protein>
    <submittedName>
        <fullName evidence="3">Gamma-butyrobetaine dioxygenase</fullName>
        <ecNumber evidence="3">1.14.11.1</ecNumber>
    </submittedName>
</protein>
<dbReference type="Pfam" id="PF02668">
    <property type="entry name" value="TauD"/>
    <property type="match status" value="1"/>
</dbReference>
<dbReference type="GO" id="GO:0045329">
    <property type="term" value="P:carnitine biosynthetic process"/>
    <property type="evidence" value="ECO:0007669"/>
    <property type="project" value="TreeGrafter"/>
</dbReference>
<dbReference type="EC" id="1.14.11.1" evidence="3"/>
<reference evidence="3 4" key="1">
    <citation type="submission" date="2023-11" db="EMBL/GenBank/DDBJ databases">
        <title>Halocaridina rubra genome assembly.</title>
        <authorList>
            <person name="Smith C."/>
        </authorList>
    </citation>
    <scope>NUCLEOTIDE SEQUENCE [LARGE SCALE GENOMIC DNA]</scope>
    <source>
        <strain evidence="3">EP-1</strain>
        <tissue evidence="3">Whole</tissue>
    </source>
</reference>
<dbReference type="GO" id="GO:0008336">
    <property type="term" value="F:gamma-butyrobetaine dioxygenase activity"/>
    <property type="evidence" value="ECO:0007669"/>
    <property type="project" value="UniProtKB-EC"/>
</dbReference>
<dbReference type="InterPro" id="IPR003819">
    <property type="entry name" value="TauD/TfdA-like"/>
</dbReference>
<keyword evidence="3" id="KW-0223">Dioxygenase</keyword>
<comment type="caution">
    <text evidence="3">The sequence shown here is derived from an EMBL/GenBank/DDBJ whole genome shotgun (WGS) entry which is preliminary data.</text>
</comment>
<proteinExistence type="predicted"/>
<keyword evidence="4" id="KW-1185">Reference proteome</keyword>
<name>A0AAN9A522_HALRR</name>
<dbReference type="InterPro" id="IPR050411">
    <property type="entry name" value="AlphaKG_dependent_hydroxylases"/>
</dbReference>
<dbReference type="PANTHER" id="PTHR10696:SF33">
    <property type="entry name" value="GAMMA-BUTYROBETAINE DIOXYGENASE"/>
    <property type="match status" value="1"/>
</dbReference>
<dbReference type="PANTHER" id="PTHR10696">
    <property type="entry name" value="GAMMA-BUTYROBETAINE HYDROXYLASE-RELATED"/>
    <property type="match status" value="1"/>
</dbReference>
<dbReference type="AlphaFoldDB" id="A0AAN9A522"/>
<dbReference type="EMBL" id="JAXCGZ010015728">
    <property type="protein sequence ID" value="KAK7069877.1"/>
    <property type="molecule type" value="Genomic_DNA"/>
</dbReference>